<accession>A6FXD9</accession>
<dbReference type="Pfam" id="PF09818">
    <property type="entry name" value="ABC_ATPase"/>
    <property type="match status" value="1"/>
</dbReference>
<feature type="domain" description="ATPase of the ABC class N-terminal" evidence="3">
    <location>
        <begin position="5"/>
        <end position="168"/>
    </location>
</feature>
<keyword evidence="6" id="KW-1185">Reference proteome</keyword>
<dbReference type="EMBL" id="ABCS01000002">
    <property type="protein sequence ID" value="EDM81527.1"/>
    <property type="molecule type" value="Genomic_DNA"/>
</dbReference>
<feature type="domain" description="ATPase of the ABC class C-terminal" evidence="2">
    <location>
        <begin position="181"/>
        <end position="451"/>
    </location>
</feature>
<evidence type="ECO:0008006" key="7">
    <source>
        <dbReference type="Google" id="ProtNLM"/>
    </source>
</evidence>
<dbReference type="InterPro" id="IPR019195">
    <property type="entry name" value="ABC_ATPase_put"/>
</dbReference>
<evidence type="ECO:0000259" key="4">
    <source>
        <dbReference type="Pfam" id="PF21117"/>
    </source>
</evidence>
<evidence type="ECO:0000313" key="5">
    <source>
        <dbReference type="EMBL" id="EDM81527.1"/>
    </source>
</evidence>
<dbReference type="Pfam" id="PF20446">
    <property type="entry name" value="ABC_N"/>
    <property type="match status" value="1"/>
</dbReference>
<evidence type="ECO:0000313" key="6">
    <source>
        <dbReference type="Proteomes" id="UP000005801"/>
    </source>
</evidence>
<dbReference type="eggNOG" id="COG3044">
    <property type="taxonomic scope" value="Bacteria"/>
</dbReference>
<proteinExistence type="predicted"/>
<sequence>MGTLRQLDRTLAQLDGNSYGAYKRIKGAWVDEQAGLELHVDHVQGDPFASPSRLRVRLEADAHGLPAALRSNPTRRKAAADYMLRRLARLLGGVGSKRGSQAARSGSGKSGQMWVDAGGAEVLVRSAGCFDGETLQLGLRVGLPARGRRVLGRAAALLLTQALPEALAELGWSRFSSAQRERAQAFVDLVEDHAHVQAQLAERGLVAFVRDGAVLPRAAGDSARPLPGAVPFESPASLRVSLPTLHHGAVEGMGLPVGVTLITGAGFHGKTTLLSAIARGVDPHVPGDGREWVVSAPGAVKLRSEDGRSVVEVGLSGLIDDLPGAAGADTRRFSTTNASGSTSLAAAVVESLEAKATALLFDEDSCATNLLIRDARMQALIEAETITPLIDHVRPLHADAGVSTVFVIGGCGDYLEVADTVIRMDRYRATEITARAREIVAQHPTGRAVQEPRRALAQAPHPRRPALRSFDPRRGQRERVRARGLRELQLGESVLDLGALEQLVDDSQARAIGAMLAWLHERGRPGSSVVELAEQVLAFVDRRGLYALAPLPELAGVRSFELVAAINRLRSLSLEADETTD</sequence>
<comment type="caution">
    <text evidence="5">The sequence shown here is derived from an EMBL/GenBank/DDBJ whole genome shotgun (WGS) entry which is preliminary data.</text>
</comment>
<protein>
    <recommendedName>
        <fullName evidence="7">Isopentenyl-diphosphate delta-isomerase</fullName>
    </recommendedName>
</protein>
<evidence type="ECO:0000259" key="3">
    <source>
        <dbReference type="Pfam" id="PF20446"/>
    </source>
</evidence>
<reference evidence="5 6" key="1">
    <citation type="submission" date="2007-06" db="EMBL/GenBank/DDBJ databases">
        <authorList>
            <person name="Shimkets L."/>
            <person name="Ferriera S."/>
            <person name="Johnson J."/>
            <person name="Kravitz S."/>
            <person name="Beeson K."/>
            <person name="Sutton G."/>
            <person name="Rogers Y.-H."/>
            <person name="Friedman R."/>
            <person name="Frazier M."/>
            <person name="Venter J.C."/>
        </authorList>
    </citation>
    <scope>NUCLEOTIDE SEQUENCE [LARGE SCALE GENOMIC DNA]</scope>
    <source>
        <strain evidence="5 6">SIR-1</strain>
    </source>
</reference>
<feature type="region of interest" description="Disordered" evidence="1">
    <location>
        <begin position="443"/>
        <end position="477"/>
    </location>
</feature>
<dbReference type="OrthoDB" id="9809999at2"/>
<gene>
    <name evidence="5" type="ORF">PPSIR1_21459</name>
</gene>
<evidence type="ECO:0000259" key="2">
    <source>
        <dbReference type="Pfam" id="PF09818"/>
    </source>
</evidence>
<feature type="domain" description="MRB1590-like C-terminal" evidence="4">
    <location>
        <begin position="479"/>
        <end position="574"/>
    </location>
</feature>
<organism evidence="5 6">
    <name type="scientific">Plesiocystis pacifica SIR-1</name>
    <dbReference type="NCBI Taxonomy" id="391625"/>
    <lineage>
        <taxon>Bacteria</taxon>
        <taxon>Pseudomonadati</taxon>
        <taxon>Myxococcota</taxon>
        <taxon>Polyangia</taxon>
        <taxon>Nannocystales</taxon>
        <taxon>Nannocystaceae</taxon>
        <taxon>Plesiocystis</taxon>
    </lineage>
</organism>
<evidence type="ECO:0000256" key="1">
    <source>
        <dbReference type="SAM" id="MobiDB-lite"/>
    </source>
</evidence>
<dbReference type="Pfam" id="PF21117">
    <property type="entry name" value="MRB1590_C"/>
    <property type="match status" value="1"/>
</dbReference>
<dbReference type="InterPro" id="IPR046833">
    <property type="entry name" value="ABC_N"/>
</dbReference>
<dbReference type="Proteomes" id="UP000005801">
    <property type="component" value="Unassembled WGS sequence"/>
</dbReference>
<dbReference type="PANTHER" id="PTHR38149:SF1">
    <property type="entry name" value="ATPASE"/>
    <property type="match status" value="1"/>
</dbReference>
<dbReference type="PANTHER" id="PTHR38149">
    <property type="entry name" value="ATPASE"/>
    <property type="match status" value="1"/>
</dbReference>
<dbReference type="InterPro" id="IPR049069">
    <property type="entry name" value="MRB1590-like_C"/>
</dbReference>
<dbReference type="RefSeq" id="WP_006969138.1">
    <property type="nucleotide sequence ID" value="NZ_ABCS01000002.1"/>
</dbReference>
<dbReference type="InterPro" id="IPR046834">
    <property type="entry name" value="ABC_ATPase_C"/>
</dbReference>
<name>A6FXD9_9BACT</name>
<dbReference type="AlphaFoldDB" id="A6FXD9"/>